<organism evidence="1">
    <name type="scientific">Anguilla anguilla</name>
    <name type="common">European freshwater eel</name>
    <name type="synonym">Muraena anguilla</name>
    <dbReference type="NCBI Taxonomy" id="7936"/>
    <lineage>
        <taxon>Eukaryota</taxon>
        <taxon>Metazoa</taxon>
        <taxon>Chordata</taxon>
        <taxon>Craniata</taxon>
        <taxon>Vertebrata</taxon>
        <taxon>Euteleostomi</taxon>
        <taxon>Actinopterygii</taxon>
        <taxon>Neopterygii</taxon>
        <taxon>Teleostei</taxon>
        <taxon>Anguilliformes</taxon>
        <taxon>Anguillidae</taxon>
        <taxon>Anguilla</taxon>
    </lineage>
</organism>
<protein>
    <submittedName>
        <fullName evidence="1">Uncharacterized protein</fullName>
    </submittedName>
</protein>
<dbReference type="AlphaFoldDB" id="A0A0E9PFU4"/>
<name>A0A0E9PFU4_ANGAN</name>
<evidence type="ECO:0000313" key="1">
    <source>
        <dbReference type="EMBL" id="JAH03394.1"/>
    </source>
</evidence>
<dbReference type="EMBL" id="GBXM01105183">
    <property type="protein sequence ID" value="JAH03394.1"/>
    <property type="molecule type" value="Transcribed_RNA"/>
</dbReference>
<sequence>MSPKFPFSVFQLRVQASLFSHG</sequence>
<proteinExistence type="predicted"/>
<reference evidence="1" key="1">
    <citation type="submission" date="2014-11" db="EMBL/GenBank/DDBJ databases">
        <authorList>
            <person name="Amaro Gonzalez C."/>
        </authorList>
    </citation>
    <scope>NUCLEOTIDE SEQUENCE</scope>
</reference>
<accession>A0A0E9PFU4</accession>
<reference evidence="1" key="2">
    <citation type="journal article" date="2015" name="Fish Shellfish Immunol.">
        <title>Early steps in the European eel (Anguilla anguilla)-Vibrio vulnificus interaction in the gills: Role of the RtxA13 toxin.</title>
        <authorList>
            <person name="Callol A."/>
            <person name="Pajuelo D."/>
            <person name="Ebbesson L."/>
            <person name="Teles M."/>
            <person name="MacKenzie S."/>
            <person name="Amaro C."/>
        </authorList>
    </citation>
    <scope>NUCLEOTIDE SEQUENCE</scope>
</reference>